<gene>
    <name evidence="1" type="ORF">FHX42_002338</name>
</gene>
<name>A0A839E0M0_9PSEU</name>
<organism evidence="1 2">
    <name type="scientific">Halosaccharopolyspora lacisalsi</name>
    <dbReference type="NCBI Taxonomy" id="1000566"/>
    <lineage>
        <taxon>Bacteria</taxon>
        <taxon>Bacillati</taxon>
        <taxon>Actinomycetota</taxon>
        <taxon>Actinomycetes</taxon>
        <taxon>Pseudonocardiales</taxon>
        <taxon>Pseudonocardiaceae</taxon>
        <taxon>Halosaccharopolyspora</taxon>
    </lineage>
</organism>
<evidence type="ECO:0000313" key="2">
    <source>
        <dbReference type="Proteomes" id="UP000569329"/>
    </source>
</evidence>
<reference evidence="1 2" key="1">
    <citation type="submission" date="2020-07" db="EMBL/GenBank/DDBJ databases">
        <title>Sequencing the genomes of 1000 actinobacteria strains.</title>
        <authorList>
            <person name="Klenk H.-P."/>
        </authorList>
    </citation>
    <scope>NUCLEOTIDE SEQUENCE [LARGE SCALE GENOMIC DNA]</scope>
    <source>
        <strain evidence="1 2">DSM 45975</strain>
    </source>
</reference>
<dbReference type="EMBL" id="JACGWZ010000002">
    <property type="protein sequence ID" value="MBA8824991.1"/>
    <property type="molecule type" value="Genomic_DNA"/>
</dbReference>
<dbReference type="Proteomes" id="UP000569329">
    <property type="component" value="Unassembled WGS sequence"/>
</dbReference>
<keyword evidence="2" id="KW-1185">Reference proteome</keyword>
<accession>A0A839E0M0</accession>
<dbReference type="AlphaFoldDB" id="A0A839E0M0"/>
<dbReference type="Pfam" id="PF08012">
    <property type="entry name" value="DUF1702"/>
    <property type="match status" value="1"/>
</dbReference>
<proteinExistence type="predicted"/>
<dbReference type="InterPro" id="IPR012964">
    <property type="entry name" value="DUF1702"/>
</dbReference>
<evidence type="ECO:0008006" key="3">
    <source>
        <dbReference type="Google" id="ProtNLM"/>
    </source>
</evidence>
<sequence length="341" mass="37320">MFDAVGKMPSTGNPISLLRQNYDQVDFGVRRFRLRPGPARQRLESAARAFVDGVNAVVDLTDVDAVTDRVEQLEPQWRGFAYEGAGMGCAVLDLMTFSRGRRCAALLERVGTAYPHVVHIGVGWAHARLRLRPWWGIPVGDPLLRWLGWDGFGFHQGFFHSDAVIGRHRVERGLAPEQRAIRDQGLGRALWFHECADPDGITPRIEHFPQHRRADLWSGVGLAATYAGGADGGELGRLTVLAGRHTAAVAQGSAFACAARRACGIVPEHVEQAAAALTGASASEAAAWTDRARDALGDGPHGAAHYEKWRAEIRRLWSDHHRAGHGEPFGNISLDQEETSR</sequence>
<protein>
    <recommendedName>
        <fullName evidence="3">DUF1702 family protein</fullName>
    </recommendedName>
</protein>
<dbReference type="RefSeq" id="WP_220480118.1">
    <property type="nucleotide sequence ID" value="NZ_JACGWZ010000002.1"/>
</dbReference>
<evidence type="ECO:0000313" key="1">
    <source>
        <dbReference type="EMBL" id="MBA8824991.1"/>
    </source>
</evidence>
<comment type="caution">
    <text evidence="1">The sequence shown here is derived from an EMBL/GenBank/DDBJ whole genome shotgun (WGS) entry which is preliminary data.</text>
</comment>